<feature type="signal peptide" evidence="1">
    <location>
        <begin position="1"/>
        <end position="19"/>
    </location>
</feature>
<feature type="chain" id="PRO_5046150150" evidence="1">
    <location>
        <begin position="20"/>
        <end position="112"/>
    </location>
</feature>
<dbReference type="InterPro" id="IPR016879">
    <property type="entry name" value="UCP028299"/>
</dbReference>
<proteinExistence type="predicted"/>
<protein>
    <submittedName>
        <fullName evidence="2">DUF3316 domain-containing protein</fullName>
    </submittedName>
</protein>
<sequence>MKIAMILAASLVASTSSFASLQSTSSSADLTTHTVASQAKARALAAEYVASLSAMSGAELSKKLPHYHGGIDVDSFSLTNTKIITVIDLSNGGVPAYKGMIDVDYTYQYDAK</sequence>
<dbReference type="Proteomes" id="UP000809621">
    <property type="component" value="Unassembled WGS sequence"/>
</dbReference>
<evidence type="ECO:0000313" key="2">
    <source>
        <dbReference type="EMBL" id="MBM7038101.1"/>
    </source>
</evidence>
<comment type="caution">
    <text evidence="2">The sequence shown here is derived from an EMBL/GenBank/DDBJ whole genome shotgun (WGS) entry which is preliminary data.</text>
</comment>
<evidence type="ECO:0000313" key="3">
    <source>
        <dbReference type="Proteomes" id="UP000809621"/>
    </source>
</evidence>
<keyword evidence="1" id="KW-0732">Signal</keyword>
<name>A0ABS2HQE4_9VIBR</name>
<dbReference type="RefSeq" id="WP_205159583.1">
    <property type="nucleotide sequence ID" value="NZ_JAFEUM010000008.1"/>
</dbReference>
<organism evidence="2 3">
    <name type="scientific">Vibrio ulleungensis</name>
    <dbReference type="NCBI Taxonomy" id="2807619"/>
    <lineage>
        <taxon>Bacteria</taxon>
        <taxon>Pseudomonadati</taxon>
        <taxon>Pseudomonadota</taxon>
        <taxon>Gammaproteobacteria</taxon>
        <taxon>Vibrionales</taxon>
        <taxon>Vibrionaceae</taxon>
        <taxon>Vibrio</taxon>
    </lineage>
</organism>
<gene>
    <name evidence="2" type="ORF">JQC93_17045</name>
</gene>
<keyword evidence="3" id="KW-1185">Reference proteome</keyword>
<dbReference type="Pfam" id="PF11777">
    <property type="entry name" value="DUF3316"/>
    <property type="match status" value="1"/>
</dbReference>
<reference evidence="2 3" key="1">
    <citation type="submission" date="2021-02" db="EMBL/GenBank/DDBJ databases">
        <authorList>
            <person name="Park J.-S."/>
        </authorList>
    </citation>
    <scope>NUCLEOTIDE SEQUENCE [LARGE SCALE GENOMIC DNA]</scope>
    <source>
        <strain evidence="2 3">188UL20-2</strain>
    </source>
</reference>
<evidence type="ECO:0000256" key="1">
    <source>
        <dbReference type="SAM" id="SignalP"/>
    </source>
</evidence>
<dbReference type="EMBL" id="JAFEUM010000008">
    <property type="protein sequence ID" value="MBM7038101.1"/>
    <property type="molecule type" value="Genomic_DNA"/>
</dbReference>
<accession>A0ABS2HQE4</accession>